<dbReference type="EMBL" id="VJXX01000004">
    <property type="protein sequence ID" value="MPY11477.1"/>
    <property type="molecule type" value="Genomic_DNA"/>
</dbReference>
<dbReference type="InterPro" id="IPR000160">
    <property type="entry name" value="GGDEF_dom"/>
</dbReference>
<dbReference type="Gene3D" id="3.30.70.270">
    <property type="match status" value="1"/>
</dbReference>
<dbReference type="PANTHER" id="PTHR44757">
    <property type="entry name" value="DIGUANYLATE CYCLASE DGCP"/>
    <property type="match status" value="1"/>
</dbReference>
<dbReference type="CDD" id="cd00130">
    <property type="entry name" value="PAS"/>
    <property type="match status" value="3"/>
</dbReference>
<dbReference type="Pfam" id="PF08447">
    <property type="entry name" value="PAS_3"/>
    <property type="match status" value="2"/>
</dbReference>
<dbReference type="NCBIfam" id="TIGR00254">
    <property type="entry name" value="GGDEF"/>
    <property type="match status" value="1"/>
</dbReference>
<feature type="domain" description="PAS" evidence="1">
    <location>
        <begin position="276"/>
        <end position="350"/>
    </location>
</feature>
<organism evidence="5 6">
    <name type="scientific">Arthrobacter bussei</name>
    <dbReference type="NCBI Taxonomy" id="2594179"/>
    <lineage>
        <taxon>Bacteria</taxon>
        <taxon>Bacillati</taxon>
        <taxon>Actinomycetota</taxon>
        <taxon>Actinomycetes</taxon>
        <taxon>Micrococcales</taxon>
        <taxon>Micrococcaceae</taxon>
        <taxon>Arthrobacter</taxon>
    </lineage>
</organism>
<feature type="domain" description="EAL" evidence="3">
    <location>
        <begin position="574"/>
        <end position="822"/>
    </location>
</feature>
<dbReference type="InterPro" id="IPR035965">
    <property type="entry name" value="PAS-like_dom_sf"/>
</dbReference>
<protein>
    <submittedName>
        <fullName evidence="5">EAL domain-containing protein</fullName>
    </submittedName>
</protein>
<dbReference type="PROSITE" id="PS50112">
    <property type="entry name" value="PAS"/>
    <property type="match status" value="3"/>
</dbReference>
<dbReference type="CDD" id="cd01949">
    <property type="entry name" value="GGDEF"/>
    <property type="match status" value="1"/>
</dbReference>
<dbReference type="InterPro" id="IPR013655">
    <property type="entry name" value="PAS_fold_3"/>
</dbReference>
<dbReference type="SMART" id="SM00091">
    <property type="entry name" value="PAS"/>
    <property type="match status" value="3"/>
</dbReference>
<evidence type="ECO:0000259" key="1">
    <source>
        <dbReference type="PROSITE" id="PS50112"/>
    </source>
</evidence>
<dbReference type="InterPro" id="IPR001610">
    <property type="entry name" value="PAC"/>
</dbReference>
<dbReference type="AlphaFoldDB" id="A0A7X1NRC7"/>
<feature type="domain" description="GGDEF" evidence="4">
    <location>
        <begin position="433"/>
        <end position="565"/>
    </location>
</feature>
<dbReference type="SUPFAM" id="SSF141868">
    <property type="entry name" value="EAL domain-like"/>
    <property type="match status" value="1"/>
</dbReference>
<gene>
    <name evidence="5" type="ORF">FNH21_12240</name>
</gene>
<feature type="domain" description="PAS" evidence="1">
    <location>
        <begin position="54"/>
        <end position="103"/>
    </location>
</feature>
<dbReference type="Pfam" id="PF13426">
    <property type="entry name" value="PAS_9"/>
    <property type="match status" value="1"/>
</dbReference>
<dbReference type="InterPro" id="IPR001633">
    <property type="entry name" value="EAL_dom"/>
</dbReference>
<dbReference type="InterPro" id="IPR052155">
    <property type="entry name" value="Biofilm_reg_signaling"/>
</dbReference>
<evidence type="ECO:0000313" key="5">
    <source>
        <dbReference type="EMBL" id="MPY11477.1"/>
    </source>
</evidence>
<dbReference type="SUPFAM" id="SSF55073">
    <property type="entry name" value="Nucleotide cyclase"/>
    <property type="match status" value="1"/>
</dbReference>
<dbReference type="SMART" id="SM00052">
    <property type="entry name" value="EAL"/>
    <property type="match status" value="1"/>
</dbReference>
<dbReference type="Pfam" id="PF00990">
    <property type="entry name" value="GGDEF"/>
    <property type="match status" value="1"/>
</dbReference>
<dbReference type="CDD" id="cd01948">
    <property type="entry name" value="EAL"/>
    <property type="match status" value="1"/>
</dbReference>
<dbReference type="SMART" id="SM00267">
    <property type="entry name" value="GGDEF"/>
    <property type="match status" value="1"/>
</dbReference>
<reference evidence="6" key="1">
    <citation type="submission" date="2019-07" db="EMBL/GenBank/DDBJ databases">
        <title>Arthrobacter KR32 sp. nov., isolated from mountain cheese made of cows milk.</title>
        <authorList>
            <person name="Flegler A."/>
        </authorList>
    </citation>
    <scope>NUCLEOTIDE SEQUENCE [LARGE SCALE GENOMIC DNA]</scope>
    <source>
        <strain evidence="6">KR32</strain>
    </source>
</reference>
<dbReference type="InterPro" id="IPR000014">
    <property type="entry name" value="PAS"/>
</dbReference>
<feature type="domain" description="PAS" evidence="1">
    <location>
        <begin position="152"/>
        <end position="221"/>
    </location>
</feature>
<dbReference type="Pfam" id="PF00563">
    <property type="entry name" value="EAL"/>
    <property type="match status" value="1"/>
</dbReference>
<keyword evidence="6" id="KW-1185">Reference proteome</keyword>
<name>A0A7X1NRC7_9MICC</name>
<dbReference type="SMART" id="SM00086">
    <property type="entry name" value="PAC"/>
    <property type="match status" value="3"/>
</dbReference>
<dbReference type="RefSeq" id="WP_152816101.1">
    <property type="nucleotide sequence ID" value="NZ_VJXX01000004.1"/>
</dbReference>
<evidence type="ECO:0000259" key="3">
    <source>
        <dbReference type="PROSITE" id="PS50883"/>
    </source>
</evidence>
<dbReference type="SUPFAM" id="SSF55785">
    <property type="entry name" value="PYP-like sensor domain (PAS domain)"/>
    <property type="match status" value="3"/>
</dbReference>
<dbReference type="PROSITE" id="PS50887">
    <property type="entry name" value="GGDEF"/>
    <property type="match status" value="1"/>
</dbReference>
<sequence>MVSIGLDAPDGEPSGIARGQGVPDAAALFESVVVHANDVVLVTEAEPIDAGSGGPRVIYANPAFTRMTGYEAHEIVGRTPRILQSPDTDRRELDRLRTALAAWQPIEVELLNRRKDGSEFWVQLNITPVADPTGCFTHWIAIQREITGRKRRELALQSILDSTTDLLLVLEDWRVTAVSAASLRILGHPPETLQGTASEELIHPADRRAVRELVARARGARPTARVTVTVRVRHVTGDWRWLDLTVSEVAGDARRLVLACADVTEQRRTQAALDEVNGRFRSAFDDAPIGMAITALSGRFLQVNTALTELLGLSADALLASTVRDITHHEDVQHTERQRLALTRGSLDRHRHETRFLHRDGSVVGILHSSSVVRDQEGRPTLLIDHIENITDRKAFEERLRHQALHDPLTGLPNRALFTDRLERALQPDSGAGRVAVLFCDVDRFKTVNDTYGHHIGDLVLSTIAQRLLSVVRPVDTVGRLGGDELVILCTDSGPAEATAMADVLRDVLAQPIVVNGAAIAVTTSIGIALSVAGISTAEQLLRDSDDAMYAAKGSGRDQYRVHDEADGAVNRHRLRLLADLPGALADGQLRVHFQPQVDLTTEEQVAREALVRWEHPELGLLLPNEFVGLAEEAGLMRDLGRRVLGAVLAEAAQRGDGTAEPMVTWVNASASELDDPDFAAGVEKALADHGMPGQVLGIEITESVLMTNLSQAHQNLMRLRALGVQLAIDDFGTGYSSLSYIGQFPVDTIKIDSSFVAGLDSPMRRRESFAVVTAVISLAHLLGLRVIAEGIETRTQALILHGLGCDQGQGYLYGKPQATAG</sequence>
<dbReference type="PROSITE" id="PS50113">
    <property type="entry name" value="PAC"/>
    <property type="match status" value="2"/>
</dbReference>
<proteinExistence type="predicted"/>
<dbReference type="InterPro" id="IPR029787">
    <property type="entry name" value="Nucleotide_cyclase"/>
</dbReference>
<dbReference type="Gene3D" id="3.20.20.450">
    <property type="entry name" value="EAL domain"/>
    <property type="match status" value="1"/>
</dbReference>
<evidence type="ECO:0000313" key="6">
    <source>
        <dbReference type="Proteomes" id="UP000326464"/>
    </source>
</evidence>
<dbReference type="Proteomes" id="UP000326464">
    <property type="component" value="Unassembled WGS sequence"/>
</dbReference>
<feature type="domain" description="PAC" evidence="2">
    <location>
        <begin position="350"/>
        <end position="402"/>
    </location>
</feature>
<dbReference type="Gene3D" id="3.30.450.20">
    <property type="entry name" value="PAS domain"/>
    <property type="match status" value="3"/>
</dbReference>
<dbReference type="InterPro" id="IPR035919">
    <property type="entry name" value="EAL_sf"/>
</dbReference>
<dbReference type="InterPro" id="IPR043128">
    <property type="entry name" value="Rev_trsase/Diguanyl_cyclase"/>
</dbReference>
<dbReference type="FunFam" id="3.30.70.270:FF:000001">
    <property type="entry name" value="Diguanylate cyclase domain protein"/>
    <property type="match status" value="1"/>
</dbReference>
<evidence type="ECO:0000259" key="2">
    <source>
        <dbReference type="PROSITE" id="PS50113"/>
    </source>
</evidence>
<dbReference type="PROSITE" id="PS50883">
    <property type="entry name" value="EAL"/>
    <property type="match status" value="1"/>
</dbReference>
<dbReference type="OrthoDB" id="23692at2"/>
<comment type="caution">
    <text evidence="5">The sequence shown here is derived from an EMBL/GenBank/DDBJ whole genome shotgun (WGS) entry which is preliminary data.</text>
</comment>
<dbReference type="InterPro" id="IPR000700">
    <property type="entry name" value="PAS-assoc_C"/>
</dbReference>
<evidence type="ECO:0000259" key="4">
    <source>
        <dbReference type="PROSITE" id="PS50887"/>
    </source>
</evidence>
<feature type="domain" description="PAC" evidence="2">
    <location>
        <begin position="104"/>
        <end position="158"/>
    </location>
</feature>
<accession>A0A7X1NRC7</accession>
<dbReference type="PANTHER" id="PTHR44757:SF2">
    <property type="entry name" value="BIOFILM ARCHITECTURE MAINTENANCE PROTEIN MBAA"/>
    <property type="match status" value="1"/>
</dbReference>
<dbReference type="NCBIfam" id="TIGR00229">
    <property type="entry name" value="sensory_box"/>
    <property type="match status" value="3"/>
</dbReference>